<accession>A0A2M7GA51</accession>
<gene>
    <name evidence="3" type="ORF">COW36_02610</name>
</gene>
<dbReference type="Pfam" id="PF14411">
    <property type="entry name" value="LHH"/>
    <property type="match status" value="1"/>
</dbReference>
<feature type="domain" description="LHH" evidence="2">
    <location>
        <begin position="208"/>
        <end position="279"/>
    </location>
</feature>
<organism evidence="3 4">
    <name type="scientific">bacterium (Candidatus Blackallbacteria) CG17_big_fil_post_rev_8_21_14_2_50_48_46</name>
    <dbReference type="NCBI Taxonomy" id="2014261"/>
    <lineage>
        <taxon>Bacteria</taxon>
        <taxon>Candidatus Blackallbacteria</taxon>
    </lineage>
</organism>
<comment type="caution">
    <text evidence="3">The sequence shown here is derived from an EMBL/GenBank/DDBJ whole genome shotgun (WGS) entry which is preliminary data.</text>
</comment>
<protein>
    <recommendedName>
        <fullName evidence="2">LHH domain-containing protein</fullName>
    </recommendedName>
</protein>
<dbReference type="InterPro" id="IPR026834">
    <property type="entry name" value="LHH"/>
</dbReference>
<feature type="compositionally biased region" description="Gly residues" evidence="1">
    <location>
        <begin position="110"/>
        <end position="121"/>
    </location>
</feature>
<evidence type="ECO:0000256" key="1">
    <source>
        <dbReference type="SAM" id="MobiDB-lite"/>
    </source>
</evidence>
<name>A0A2M7GA51_9BACT</name>
<proteinExistence type="predicted"/>
<dbReference type="EMBL" id="PFFQ01000006">
    <property type="protein sequence ID" value="PIW19020.1"/>
    <property type="molecule type" value="Genomic_DNA"/>
</dbReference>
<sequence length="294" mass="31570">MNQLKVWKDAVASGAIAAGTAAGSAVVNGSSLLAFAQKEALKKALELLLSQALNYSPQALSLAQQMNSKVDLIMNQLLPYWPYIAQVRNALLFSPCAALNYPGTGGGTGGGNNGGGNGGGTPSPTPTPIPSPPGCFETCTRSDFPLSIDVLDKTGNIAISYSSSQCKEFRHSVSGQQNPMRVFQDQSQIGGLNSSCNRKGTLPPPTRTNLEWMLDGYAPCDNSGRDNIVTELHHFEQNPDGPIAEMSKAIHLRVSHPERPSRINRNKFDNLKEAYWKTRGYQLNYGDNAVACTN</sequence>
<feature type="region of interest" description="Disordered" evidence="1">
    <location>
        <begin position="110"/>
        <end position="132"/>
    </location>
</feature>
<feature type="compositionally biased region" description="Pro residues" evidence="1">
    <location>
        <begin position="123"/>
        <end position="132"/>
    </location>
</feature>
<evidence type="ECO:0000313" key="4">
    <source>
        <dbReference type="Proteomes" id="UP000231019"/>
    </source>
</evidence>
<evidence type="ECO:0000259" key="2">
    <source>
        <dbReference type="Pfam" id="PF14411"/>
    </source>
</evidence>
<dbReference type="AlphaFoldDB" id="A0A2M7GA51"/>
<reference evidence="3 4" key="1">
    <citation type="submission" date="2017-09" db="EMBL/GenBank/DDBJ databases">
        <title>Depth-based differentiation of microbial function through sediment-hosted aquifers and enrichment of novel symbionts in the deep terrestrial subsurface.</title>
        <authorList>
            <person name="Probst A.J."/>
            <person name="Ladd B."/>
            <person name="Jarett J.K."/>
            <person name="Geller-Mcgrath D.E."/>
            <person name="Sieber C.M."/>
            <person name="Emerson J.B."/>
            <person name="Anantharaman K."/>
            <person name="Thomas B.C."/>
            <person name="Malmstrom R."/>
            <person name="Stieglmeier M."/>
            <person name="Klingl A."/>
            <person name="Woyke T."/>
            <person name="Ryan C.M."/>
            <person name="Banfield J.F."/>
        </authorList>
    </citation>
    <scope>NUCLEOTIDE SEQUENCE [LARGE SCALE GENOMIC DNA]</scope>
    <source>
        <strain evidence="3">CG17_big_fil_post_rev_8_21_14_2_50_48_46</strain>
    </source>
</reference>
<evidence type="ECO:0000313" key="3">
    <source>
        <dbReference type="EMBL" id="PIW19020.1"/>
    </source>
</evidence>
<dbReference type="Proteomes" id="UP000231019">
    <property type="component" value="Unassembled WGS sequence"/>
</dbReference>